<evidence type="ECO:0000313" key="11">
    <source>
        <dbReference type="Proteomes" id="UP000291469"/>
    </source>
</evidence>
<evidence type="ECO:0000313" key="10">
    <source>
        <dbReference type="EMBL" id="QBI18781.1"/>
    </source>
</evidence>
<dbReference type="InterPro" id="IPR038157">
    <property type="entry name" value="FeoA_core_dom"/>
</dbReference>
<protein>
    <submittedName>
        <fullName evidence="10">Metal-dependent transcriptional regulator</fullName>
    </submittedName>
</protein>
<proteinExistence type="inferred from homology"/>
<dbReference type="SUPFAM" id="SSF46785">
    <property type="entry name" value="Winged helix' DNA-binding domain"/>
    <property type="match status" value="1"/>
</dbReference>
<dbReference type="Proteomes" id="UP000291469">
    <property type="component" value="Chromosome"/>
</dbReference>
<dbReference type="AlphaFoldDB" id="A0A411YC20"/>
<dbReference type="Gene3D" id="2.30.30.90">
    <property type="match status" value="1"/>
</dbReference>
<evidence type="ECO:0000256" key="2">
    <source>
        <dbReference type="ARBA" id="ARBA00007871"/>
    </source>
</evidence>
<dbReference type="OrthoDB" id="3208141at2"/>
<reference evidence="10 11" key="1">
    <citation type="submission" date="2019-01" db="EMBL/GenBank/DDBJ databases">
        <title>Egibacter rhizosphaerae EGI 80759T.</title>
        <authorList>
            <person name="Chen D.-D."/>
            <person name="Tian Y."/>
            <person name="Jiao J.-Y."/>
            <person name="Zhang X.-T."/>
            <person name="Zhang Y.-G."/>
            <person name="Zhang Y."/>
            <person name="Xiao M."/>
            <person name="Shu W.-S."/>
            <person name="Li W.-J."/>
        </authorList>
    </citation>
    <scope>NUCLEOTIDE SEQUENCE [LARGE SCALE GENOMIC DNA]</scope>
    <source>
        <strain evidence="10 11">EGI 80759</strain>
    </source>
</reference>
<dbReference type="SUPFAM" id="SSF47979">
    <property type="entry name" value="Iron-dependent repressor protein, dimerization domain"/>
    <property type="match status" value="1"/>
</dbReference>
<gene>
    <name evidence="10" type="ORF">ER308_03930</name>
</gene>
<dbReference type="InterPro" id="IPR036388">
    <property type="entry name" value="WH-like_DNA-bd_sf"/>
</dbReference>
<dbReference type="InterPro" id="IPR008988">
    <property type="entry name" value="Transcriptional_repressor_C"/>
</dbReference>
<organism evidence="10 11">
    <name type="scientific">Egibacter rhizosphaerae</name>
    <dbReference type="NCBI Taxonomy" id="1670831"/>
    <lineage>
        <taxon>Bacteria</taxon>
        <taxon>Bacillati</taxon>
        <taxon>Actinomycetota</taxon>
        <taxon>Nitriliruptoria</taxon>
        <taxon>Egibacterales</taxon>
        <taxon>Egibacteraceae</taxon>
        <taxon>Egibacter</taxon>
    </lineage>
</organism>
<evidence type="ECO:0000256" key="7">
    <source>
        <dbReference type="ARBA" id="ARBA00023163"/>
    </source>
</evidence>
<dbReference type="Pfam" id="PF01325">
    <property type="entry name" value="Fe_dep_repress"/>
    <property type="match status" value="1"/>
</dbReference>
<dbReference type="GO" id="GO:0003677">
    <property type="term" value="F:DNA binding"/>
    <property type="evidence" value="ECO:0007669"/>
    <property type="project" value="UniProtKB-KW"/>
</dbReference>
<keyword evidence="4" id="KW-0408">Iron</keyword>
<feature type="region of interest" description="Disordered" evidence="8">
    <location>
        <begin position="1"/>
        <end position="23"/>
    </location>
</feature>
<dbReference type="InterPro" id="IPR001367">
    <property type="entry name" value="Fe_dep_repressor"/>
</dbReference>
<dbReference type="SMART" id="SM00529">
    <property type="entry name" value="HTH_DTXR"/>
    <property type="match status" value="1"/>
</dbReference>
<comment type="subcellular location">
    <subcellularLocation>
        <location evidence="1">Cytoplasm</location>
    </subcellularLocation>
</comment>
<dbReference type="InterPro" id="IPR022689">
    <property type="entry name" value="Iron_dep_repressor"/>
</dbReference>
<evidence type="ECO:0000256" key="6">
    <source>
        <dbReference type="ARBA" id="ARBA00023125"/>
    </source>
</evidence>
<keyword evidence="7" id="KW-0804">Transcription</keyword>
<dbReference type="InterPro" id="IPR022687">
    <property type="entry name" value="HTH_DTXR"/>
</dbReference>
<evidence type="ECO:0000256" key="3">
    <source>
        <dbReference type="ARBA" id="ARBA00011738"/>
    </source>
</evidence>
<name>A0A411YC20_9ACTN</name>
<keyword evidence="11" id="KW-1185">Reference proteome</keyword>
<dbReference type="GO" id="GO:0003700">
    <property type="term" value="F:DNA-binding transcription factor activity"/>
    <property type="evidence" value="ECO:0007669"/>
    <property type="project" value="InterPro"/>
</dbReference>
<dbReference type="SUPFAM" id="SSF50037">
    <property type="entry name" value="C-terminal domain of transcriptional repressors"/>
    <property type="match status" value="1"/>
</dbReference>
<dbReference type="InterPro" id="IPR050536">
    <property type="entry name" value="DtxR_MntR_Metal-Reg"/>
</dbReference>
<feature type="domain" description="HTH dtxR-type" evidence="9">
    <location>
        <begin position="27"/>
        <end position="88"/>
    </location>
</feature>
<dbReference type="EMBL" id="CP036402">
    <property type="protein sequence ID" value="QBI18781.1"/>
    <property type="molecule type" value="Genomic_DNA"/>
</dbReference>
<dbReference type="PANTHER" id="PTHR33238:SF10">
    <property type="entry name" value="IRON-DEPENDENT REPRESSOR IDER"/>
    <property type="match status" value="1"/>
</dbReference>
<dbReference type="InterPro" id="IPR036390">
    <property type="entry name" value="WH_DNA-bd_sf"/>
</dbReference>
<dbReference type="Pfam" id="PF02742">
    <property type="entry name" value="Fe_dep_repr_C"/>
    <property type="match status" value="1"/>
</dbReference>
<comment type="similarity">
    <text evidence="2">Belongs to the DtxR/MntR family.</text>
</comment>
<evidence type="ECO:0000256" key="4">
    <source>
        <dbReference type="ARBA" id="ARBA00023004"/>
    </source>
</evidence>
<dbReference type="Gene3D" id="1.10.10.10">
    <property type="entry name" value="Winged helix-like DNA-binding domain superfamily/Winged helix DNA-binding domain"/>
    <property type="match status" value="1"/>
</dbReference>
<evidence type="ECO:0000256" key="8">
    <source>
        <dbReference type="SAM" id="MobiDB-lite"/>
    </source>
</evidence>
<feature type="region of interest" description="Disordered" evidence="8">
    <location>
        <begin position="145"/>
        <end position="166"/>
    </location>
</feature>
<dbReference type="GO" id="GO:0046914">
    <property type="term" value="F:transition metal ion binding"/>
    <property type="evidence" value="ECO:0007669"/>
    <property type="project" value="InterPro"/>
</dbReference>
<accession>A0A411YC20</accession>
<evidence type="ECO:0000256" key="1">
    <source>
        <dbReference type="ARBA" id="ARBA00004496"/>
    </source>
</evidence>
<keyword evidence="6" id="KW-0238">DNA-binding</keyword>
<dbReference type="GO" id="GO:0005737">
    <property type="term" value="C:cytoplasm"/>
    <property type="evidence" value="ECO:0007669"/>
    <property type="project" value="UniProtKB-SubCell"/>
</dbReference>
<evidence type="ECO:0000259" key="9">
    <source>
        <dbReference type="PROSITE" id="PS50944"/>
    </source>
</evidence>
<sequence length="257" mass="28095">MRVPRTGHGRGLTLRSGGPGRTSVTPLIDATEMYLRTVWELEEEGITPIRARLVERLGLSAPAVSETVTRLEAEGLMRMAADRTLGLTEKGREIAMSVMRKHRLAERLIVDVIGVEWELSHNEACRWEHVISDHVEQRIAELLGEPDRCPHGNPIPSPGDEERAADTVHPPARAGLSTLAEAARKVQRARIARISEMLQGDVPTMSDFVRHGIVPGARVELSSGPTGVTLRPLDGEAVEALALAPDAAELVYVERLD</sequence>
<dbReference type="PROSITE" id="PS50944">
    <property type="entry name" value="HTH_DTXR"/>
    <property type="match status" value="1"/>
</dbReference>
<dbReference type="GO" id="GO:0045892">
    <property type="term" value="P:negative regulation of DNA-templated transcription"/>
    <property type="evidence" value="ECO:0007669"/>
    <property type="project" value="TreeGrafter"/>
</dbReference>
<dbReference type="GO" id="GO:0046983">
    <property type="term" value="F:protein dimerization activity"/>
    <property type="evidence" value="ECO:0007669"/>
    <property type="project" value="InterPro"/>
</dbReference>
<comment type="subunit">
    <text evidence="3">Homodimer.</text>
</comment>
<keyword evidence="5" id="KW-0805">Transcription regulation</keyword>
<dbReference type="KEGG" id="erz:ER308_03930"/>
<dbReference type="PANTHER" id="PTHR33238">
    <property type="entry name" value="IRON (METAL) DEPENDENT REPRESSOR, DTXR FAMILY"/>
    <property type="match status" value="1"/>
</dbReference>
<dbReference type="InterPro" id="IPR036421">
    <property type="entry name" value="Fe_dep_repressor_sf"/>
</dbReference>
<evidence type="ECO:0000256" key="5">
    <source>
        <dbReference type="ARBA" id="ARBA00023015"/>
    </source>
</evidence>